<organism evidence="4 5">
    <name type="scientific">Achromobacter kerstersii</name>
    <dbReference type="NCBI Taxonomy" id="1353890"/>
    <lineage>
        <taxon>Bacteria</taxon>
        <taxon>Pseudomonadati</taxon>
        <taxon>Pseudomonadota</taxon>
        <taxon>Betaproteobacteria</taxon>
        <taxon>Burkholderiales</taxon>
        <taxon>Alcaligenaceae</taxon>
        <taxon>Achromobacter</taxon>
    </lineage>
</organism>
<dbReference type="PROSITE" id="PS50943">
    <property type="entry name" value="HTH_CROC1"/>
    <property type="match status" value="1"/>
</dbReference>
<keyword evidence="5" id="KW-1185">Reference proteome</keyword>
<dbReference type="CDD" id="cd00093">
    <property type="entry name" value="HTH_XRE"/>
    <property type="match status" value="1"/>
</dbReference>
<accession>A0A6S7AR34</accession>
<dbReference type="InterPro" id="IPR001387">
    <property type="entry name" value="Cro/C1-type_HTH"/>
</dbReference>
<dbReference type="InterPro" id="IPR010982">
    <property type="entry name" value="Lambda_DNA-bd_dom_sf"/>
</dbReference>
<evidence type="ECO:0000256" key="1">
    <source>
        <dbReference type="ARBA" id="ARBA00023125"/>
    </source>
</evidence>
<name>A0A6S7AR34_9BURK</name>
<keyword evidence="1" id="KW-0238">DNA-binding</keyword>
<evidence type="ECO:0000313" key="4">
    <source>
        <dbReference type="EMBL" id="CAB3743274.1"/>
    </source>
</evidence>
<dbReference type="PANTHER" id="PTHR46558:SF11">
    <property type="entry name" value="HTH-TYPE TRANSCRIPTIONAL REGULATOR XRE"/>
    <property type="match status" value="1"/>
</dbReference>
<dbReference type="SUPFAM" id="SSF47413">
    <property type="entry name" value="lambda repressor-like DNA-binding domains"/>
    <property type="match status" value="1"/>
</dbReference>
<dbReference type="Proteomes" id="UP000494269">
    <property type="component" value="Unassembled WGS sequence"/>
</dbReference>
<dbReference type="EMBL" id="CADIJQ010000017">
    <property type="protein sequence ID" value="CAB3743274.1"/>
    <property type="molecule type" value="Genomic_DNA"/>
</dbReference>
<dbReference type="Pfam" id="PF12844">
    <property type="entry name" value="HTH_19"/>
    <property type="match status" value="1"/>
</dbReference>
<evidence type="ECO:0000256" key="2">
    <source>
        <dbReference type="SAM" id="MobiDB-lite"/>
    </source>
</evidence>
<dbReference type="SMART" id="SM00530">
    <property type="entry name" value="HTH_XRE"/>
    <property type="match status" value="1"/>
</dbReference>
<protein>
    <recommendedName>
        <fullName evidence="3">HTH cro/C1-type domain-containing protein</fullName>
    </recommendedName>
</protein>
<dbReference type="PANTHER" id="PTHR46558">
    <property type="entry name" value="TRACRIPTIONAL REGULATORY PROTEIN-RELATED-RELATED"/>
    <property type="match status" value="1"/>
</dbReference>
<feature type="region of interest" description="Disordered" evidence="2">
    <location>
        <begin position="109"/>
        <end position="128"/>
    </location>
</feature>
<dbReference type="RefSeq" id="WP_175171856.1">
    <property type="nucleotide sequence ID" value="NZ_CADIJQ010000017.1"/>
</dbReference>
<dbReference type="GO" id="GO:0003677">
    <property type="term" value="F:DNA binding"/>
    <property type="evidence" value="ECO:0007669"/>
    <property type="project" value="UniProtKB-KW"/>
</dbReference>
<proteinExistence type="predicted"/>
<reference evidence="4 5" key="1">
    <citation type="submission" date="2020-04" db="EMBL/GenBank/DDBJ databases">
        <authorList>
            <person name="De Canck E."/>
        </authorList>
    </citation>
    <scope>NUCLEOTIDE SEQUENCE [LARGE SCALE GENOMIC DNA]</scope>
    <source>
        <strain evidence="4 5">LMG 3441</strain>
    </source>
</reference>
<dbReference type="Gene3D" id="1.10.260.40">
    <property type="entry name" value="lambda repressor-like DNA-binding domains"/>
    <property type="match status" value="1"/>
</dbReference>
<sequence length="128" mass="14526">MHDFGERIRKLRVERGLTLQQIGEHFDIQRSSVSDWENGRTYPDARRLIKLAHLLNTSVEFLLTGREEASWPLHPIERARIVALPPQQLDELLIAISAALAMIEAKLARHAHADDPSPRKTGTTGRPH</sequence>
<feature type="domain" description="HTH cro/C1-type" evidence="3">
    <location>
        <begin position="8"/>
        <end position="62"/>
    </location>
</feature>
<gene>
    <name evidence="4" type="ORF">LMG3441_05969</name>
</gene>
<evidence type="ECO:0000313" key="5">
    <source>
        <dbReference type="Proteomes" id="UP000494269"/>
    </source>
</evidence>
<dbReference type="AlphaFoldDB" id="A0A6S7AR34"/>
<evidence type="ECO:0000259" key="3">
    <source>
        <dbReference type="PROSITE" id="PS50943"/>
    </source>
</evidence>